<evidence type="ECO:0000256" key="2">
    <source>
        <dbReference type="ARBA" id="ARBA00023242"/>
    </source>
</evidence>
<dbReference type="OrthoDB" id="205166at2759"/>
<keyword evidence="2" id="KW-0539">Nucleus</keyword>
<dbReference type="InterPro" id="IPR008501">
    <property type="entry name" value="THOC7/Mft1"/>
</dbReference>
<feature type="compositionally biased region" description="Low complexity" evidence="4">
    <location>
        <begin position="195"/>
        <end position="207"/>
    </location>
</feature>
<feature type="compositionally biased region" description="Acidic residues" evidence="4">
    <location>
        <begin position="250"/>
        <end position="260"/>
    </location>
</feature>
<gene>
    <name evidence="5" type="ORF">CTOB1V02_LOCUS3685</name>
</gene>
<feature type="coiled-coil region" evidence="3">
    <location>
        <begin position="138"/>
        <end position="165"/>
    </location>
</feature>
<dbReference type="GO" id="GO:0006397">
    <property type="term" value="P:mRNA processing"/>
    <property type="evidence" value="ECO:0007669"/>
    <property type="project" value="InterPro"/>
</dbReference>
<evidence type="ECO:0000313" key="5">
    <source>
        <dbReference type="EMBL" id="CAD7225753.1"/>
    </source>
</evidence>
<evidence type="ECO:0000256" key="4">
    <source>
        <dbReference type="SAM" id="MobiDB-lite"/>
    </source>
</evidence>
<reference evidence="5" key="1">
    <citation type="submission" date="2020-11" db="EMBL/GenBank/DDBJ databases">
        <authorList>
            <person name="Tran Van P."/>
        </authorList>
    </citation>
    <scope>NUCLEOTIDE SEQUENCE</scope>
</reference>
<evidence type="ECO:0000256" key="1">
    <source>
        <dbReference type="ARBA" id="ARBA00004123"/>
    </source>
</evidence>
<dbReference type="EMBL" id="OB660653">
    <property type="protein sequence ID" value="CAD7225753.1"/>
    <property type="molecule type" value="Genomic_DNA"/>
</dbReference>
<comment type="subcellular location">
    <subcellularLocation>
        <location evidence="1">Nucleus</location>
    </subcellularLocation>
</comment>
<feature type="compositionally biased region" description="Low complexity" evidence="4">
    <location>
        <begin position="231"/>
        <end position="241"/>
    </location>
</feature>
<feature type="region of interest" description="Disordered" evidence="4">
    <location>
        <begin position="182"/>
        <end position="266"/>
    </location>
</feature>
<dbReference type="AlphaFoldDB" id="A0A7R8ZIJ6"/>
<evidence type="ECO:0000256" key="3">
    <source>
        <dbReference type="SAM" id="Coils"/>
    </source>
</evidence>
<dbReference type="GO" id="GO:0000445">
    <property type="term" value="C:THO complex part of transcription export complex"/>
    <property type="evidence" value="ECO:0007669"/>
    <property type="project" value="InterPro"/>
</dbReference>
<proteinExistence type="predicted"/>
<sequence length="266" mass="29659">MAEEEVIRRRLLIDGEGVGDDRRLNVFLKKFLTWINTDYESEQECQSAYQQLLSILTTAQLAAVKSARMQRVYEAEKKKFEGRHLELEREIQQAVEDIAVMKERVEHATQLRAHKLEYDGMAKIIAKHEDRITLAKKLAEKQSQLKVARDEKNALESQLASRQREFHSLVSTLARLRRKTLEEAEGPEPPPPDSPGLGAAANANAPAVSQSPSKMDVEEISDTEGELIKQGSGIAGASAAANQVSPIQSSEEEEEVEVTLDDLTTL</sequence>
<name>A0A7R8ZIJ6_9CRUS</name>
<dbReference type="Pfam" id="PF05615">
    <property type="entry name" value="THOC7"/>
    <property type="match status" value="1"/>
</dbReference>
<protein>
    <submittedName>
        <fullName evidence="5">Uncharacterized protein</fullName>
    </submittedName>
</protein>
<feature type="coiled-coil region" evidence="3">
    <location>
        <begin position="70"/>
        <end position="111"/>
    </location>
</feature>
<organism evidence="5">
    <name type="scientific">Cyprideis torosa</name>
    <dbReference type="NCBI Taxonomy" id="163714"/>
    <lineage>
        <taxon>Eukaryota</taxon>
        <taxon>Metazoa</taxon>
        <taxon>Ecdysozoa</taxon>
        <taxon>Arthropoda</taxon>
        <taxon>Crustacea</taxon>
        <taxon>Oligostraca</taxon>
        <taxon>Ostracoda</taxon>
        <taxon>Podocopa</taxon>
        <taxon>Podocopida</taxon>
        <taxon>Cytherocopina</taxon>
        <taxon>Cytheroidea</taxon>
        <taxon>Cytherideidae</taxon>
        <taxon>Cyprideis</taxon>
    </lineage>
</organism>
<keyword evidence="3" id="KW-0175">Coiled coil</keyword>
<accession>A0A7R8ZIJ6</accession>